<organism evidence="9 10">
    <name type="scientific">Geodia barretti</name>
    <name type="common">Barrett's horny sponge</name>
    <dbReference type="NCBI Taxonomy" id="519541"/>
    <lineage>
        <taxon>Eukaryota</taxon>
        <taxon>Metazoa</taxon>
        <taxon>Porifera</taxon>
        <taxon>Demospongiae</taxon>
        <taxon>Heteroscleromorpha</taxon>
        <taxon>Tetractinellida</taxon>
        <taxon>Astrophorina</taxon>
        <taxon>Geodiidae</taxon>
        <taxon>Geodia</taxon>
    </lineage>
</organism>
<protein>
    <submittedName>
        <fullName evidence="9">Cadmium, cobalt and zinc/H(+)-K(+) antiporter</fullName>
    </submittedName>
</protein>
<keyword evidence="4" id="KW-0862">Zinc</keyword>
<keyword evidence="6 7" id="KW-0472">Membrane</keyword>
<keyword evidence="3 7" id="KW-0812">Transmembrane</keyword>
<dbReference type="InterPro" id="IPR050681">
    <property type="entry name" value="CDF/SLC30A"/>
</dbReference>
<dbReference type="InterPro" id="IPR002524">
    <property type="entry name" value="Cation_efflux"/>
</dbReference>
<dbReference type="InterPro" id="IPR058533">
    <property type="entry name" value="Cation_efflux_TM"/>
</dbReference>
<comment type="subcellular location">
    <subcellularLocation>
        <location evidence="1">Membrane</location>
        <topology evidence="1">Multi-pass membrane protein</topology>
    </subcellularLocation>
</comment>
<dbReference type="SUPFAM" id="SSF161111">
    <property type="entry name" value="Cation efflux protein transmembrane domain-like"/>
    <property type="match status" value="1"/>
</dbReference>
<keyword evidence="4" id="KW-0813">Transport</keyword>
<proteinExistence type="inferred from homology"/>
<reference evidence="9" key="1">
    <citation type="submission" date="2023-03" db="EMBL/GenBank/DDBJ databases">
        <authorList>
            <person name="Steffen K."/>
            <person name="Cardenas P."/>
        </authorList>
    </citation>
    <scope>NUCLEOTIDE SEQUENCE</scope>
</reference>
<accession>A0AA35W7R9</accession>
<evidence type="ECO:0000256" key="6">
    <source>
        <dbReference type="ARBA" id="ARBA00023136"/>
    </source>
</evidence>
<evidence type="ECO:0000256" key="3">
    <source>
        <dbReference type="ARBA" id="ARBA00022692"/>
    </source>
</evidence>
<keyword evidence="4" id="KW-0406">Ion transport</keyword>
<feature type="transmembrane region" description="Helical" evidence="7">
    <location>
        <begin position="37"/>
        <end position="64"/>
    </location>
</feature>
<dbReference type="GO" id="GO:0005385">
    <property type="term" value="F:zinc ion transmembrane transporter activity"/>
    <property type="evidence" value="ECO:0007669"/>
    <property type="project" value="TreeGrafter"/>
</dbReference>
<gene>
    <name evidence="9" type="ORF">GBAR_LOCUS7301</name>
</gene>
<comment type="caution">
    <text evidence="9">The sequence shown here is derived from an EMBL/GenBank/DDBJ whole genome shotgun (WGS) entry which is preliminary data.</text>
</comment>
<evidence type="ECO:0000259" key="8">
    <source>
        <dbReference type="Pfam" id="PF01545"/>
    </source>
</evidence>
<evidence type="ECO:0000313" key="10">
    <source>
        <dbReference type="Proteomes" id="UP001174909"/>
    </source>
</evidence>
<comment type="similarity">
    <text evidence="2">Belongs to the cation diffusion facilitator (CDF) transporter (TC 2.A.4) family. SLC30A subfamily.</text>
</comment>
<keyword evidence="10" id="KW-1185">Reference proteome</keyword>
<sequence length="136" mass="14311">MRAMTTTSTAMGAASTSTTAMTTDHAHDLRGASRRNLIIALTLISTYMLAEVVGGILSGSLALIADAGHMLTDALAIGMALAAMWMAERSATAERTFGYERTEVLAAMLNTIALWLIARVDILRGIPSGFHGRGPC</sequence>
<dbReference type="EMBL" id="CASHTH010001093">
    <property type="protein sequence ID" value="CAI8011273.1"/>
    <property type="molecule type" value="Genomic_DNA"/>
</dbReference>
<dbReference type="Gene3D" id="1.20.1510.10">
    <property type="entry name" value="Cation efflux protein transmembrane domain"/>
    <property type="match status" value="1"/>
</dbReference>
<feature type="transmembrane region" description="Helical" evidence="7">
    <location>
        <begin position="70"/>
        <end position="87"/>
    </location>
</feature>
<keyword evidence="5 7" id="KW-1133">Transmembrane helix</keyword>
<feature type="domain" description="Cation efflux protein transmembrane" evidence="8">
    <location>
        <begin position="37"/>
        <end position="118"/>
    </location>
</feature>
<evidence type="ECO:0000256" key="5">
    <source>
        <dbReference type="ARBA" id="ARBA00022989"/>
    </source>
</evidence>
<evidence type="ECO:0000256" key="7">
    <source>
        <dbReference type="SAM" id="Phobius"/>
    </source>
</evidence>
<keyword evidence="4" id="KW-0864">Zinc transport</keyword>
<dbReference type="Proteomes" id="UP001174909">
    <property type="component" value="Unassembled WGS sequence"/>
</dbReference>
<evidence type="ECO:0000256" key="1">
    <source>
        <dbReference type="ARBA" id="ARBA00004141"/>
    </source>
</evidence>
<dbReference type="AlphaFoldDB" id="A0AA35W7R9"/>
<dbReference type="PANTHER" id="PTHR11562">
    <property type="entry name" value="CATION EFFLUX PROTEIN/ ZINC TRANSPORTER"/>
    <property type="match status" value="1"/>
</dbReference>
<evidence type="ECO:0000256" key="2">
    <source>
        <dbReference type="ARBA" id="ARBA00008873"/>
    </source>
</evidence>
<evidence type="ECO:0000256" key="4">
    <source>
        <dbReference type="ARBA" id="ARBA00022906"/>
    </source>
</evidence>
<name>A0AA35W7R9_GEOBA</name>
<dbReference type="NCBIfam" id="TIGR01297">
    <property type="entry name" value="CDF"/>
    <property type="match status" value="1"/>
</dbReference>
<dbReference type="PANTHER" id="PTHR11562:SF17">
    <property type="entry name" value="RE54080P-RELATED"/>
    <property type="match status" value="1"/>
</dbReference>
<dbReference type="GO" id="GO:0005886">
    <property type="term" value="C:plasma membrane"/>
    <property type="evidence" value="ECO:0007669"/>
    <property type="project" value="TreeGrafter"/>
</dbReference>
<dbReference type="Pfam" id="PF01545">
    <property type="entry name" value="Cation_efflux"/>
    <property type="match status" value="1"/>
</dbReference>
<dbReference type="InterPro" id="IPR027469">
    <property type="entry name" value="Cation_efflux_TMD_sf"/>
</dbReference>
<evidence type="ECO:0000313" key="9">
    <source>
        <dbReference type="EMBL" id="CAI8011273.1"/>
    </source>
</evidence>